<feature type="transmembrane region" description="Helical" evidence="7">
    <location>
        <begin position="6"/>
        <end position="23"/>
    </location>
</feature>
<evidence type="ECO:0000313" key="9">
    <source>
        <dbReference type="EMBL" id="KIE46480.1"/>
    </source>
</evidence>
<dbReference type="Proteomes" id="UP000031366">
    <property type="component" value="Unassembled WGS sequence"/>
</dbReference>
<dbReference type="EMBL" id="AYSO01000017">
    <property type="protein sequence ID" value="KIE46480.1"/>
    <property type="molecule type" value="Genomic_DNA"/>
</dbReference>
<evidence type="ECO:0000256" key="7">
    <source>
        <dbReference type="SAM" id="Phobius"/>
    </source>
</evidence>
<gene>
    <name evidence="9" type="ORF">U732_2014</name>
</gene>
<evidence type="ECO:0000256" key="4">
    <source>
        <dbReference type="ARBA" id="ARBA00022692"/>
    </source>
</evidence>
<feature type="domain" description="YetF C-terminal" evidence="8">
    <location>
        <begin position="79"/>
        <end position="209"/>
    </location>
</feature>
<evidence type="ECO:0000256" key="3">
    <source>
        <dbReference type="ARBA" id="ARBA00022475"/>
    </source>
</evidence>
<dbReference type="InterPro" id="IPR007353">
    <property type="entry name" value="DUF421"/>
</dbReference>
<keyword evidence="3" id="KW-1003">Cell membrane</keyword>
<dbReference type="GO" id="GO:0005886">
    <property type="term" value="C:plasma membrane"/>
    <property type="evidence" value="ECO:0007669"/>
    <property type="project" value="UniProtKB-SubCell"/>
</dbReference>
<dbReference type="STRING" id="29341.RSJ17_15455"/>
<evidence type="ECO:0000313" key="10">
    <source>
        <dbReference type="Proteomes" id="UP000031366"/>
    </source>
</evidence>
<evidence type="ECO:0000259" key="8">
    <source>
        <dbReference type="Pfam" id="PF04239"/>
    </source>
</evidence>
<organism evidence="9 10">
    <name type="scientific">Clostridium argentinense CDC 2741</name>
    <dbReference type="NCBI Taxonomy" id="1418104"/>
    <lineage>
        <taxon>Bacteria</taxon>
        <taxon>Bacillati</taxon>
        <taxon>Bacillota</taxon>
        <taxon>Clostridia</taxon>
        <taxon>Eubacteriales</taxon>
        <taxon>Clostridiaceae</taxon>
        <taxon>Clostridium</taxon>
    </lineage>
</organism>
<keyword evidence="5 7" id="KW-1133">Transmembrane helix</keyword>
<comment type="caution">
    <text evidence="9">The sequence shown here is derived from an EMBL/GenBank/DDBJ whole genome shotgun (WGS) entry which is preliminary data.</text>
</comment>
<evidence type="ECO:0000256" key="5">
    <source>
        <dbReference type="ARBA" id="ARBA00022989"/>
    </source>
</evidence>
<evidence type="ECO:0000256" key="2">
    <source>
        <dbReference type="ARBA" id="ARBA00006448"/>
    </source>
</evidence>
<reference evidence="9 10" key="1">
    <citation type="journal article" date="2015" name="Infect. Genet. Evol.">
        <title>Genomic sequences of six botulinum neurotoxin-producing strains representing three clostridial species illustrate the mobility and diversity of botulinum neurotoxin genes.</title>
        <authorList>
            <person name="Smith T.J."/>
            <person name="Hill K.K."/>
            <person name="Xie G."/>
            <person name="Foley B.T."/>
            <person name="Williamson C.H."/>
            <person name="Foster J.T."/>
            <person name="Johnson S.L."/>
            <person name="Chertkov O."/>
            <person name="Teshima H."/>
            <person name="Gibbons H.S."/>
            <person name="Johnsky L.A."/>
            <person name="Karavis M.A."/>
            <person name="Smith L.A."/>
        </authorList>
    </citation>
    <scope>NUCLEOTIDE SEQUENCE [LARGE SCALE GENOMIC DNA]</scope>
    <source>
        <strain evidence="9 10">CDC 2741</strain>
    </source>
</reference>
<comment type="similarity">
    <text evidence="2">Belongs to the UPF0702 family.</text>
</comment>
<feature type="transmembrane region" description="Helical" evidence="7">
    <location>
        <begin position="55"/>
        <end position="76"/>
    </location>
</feature>
<proteinExistence type="inferred from homology"/>
<dbReference type="PANTHER" id="PTHR34582:SF6">
    <property type="entry name" value="UPF0702 TRANSMEMBRANE PROTEIN YCAP"/>
    <property type="match status" value="1"/>
</dbReference>
<sequence>MFILVIRTIILYSFLLIIMRLMGKRQLGQLEPFDLVTALMISELAALPMEDNRMPLISSMIPITTLVVLQIITSIIQLKSEKARTLLNGEPSILIKDGEVDLKELRNQRFNLDDLLEELRLNGYFNLSDIHYAVLETNGNISIMPKEENTPITPKVLNLSVQEKPMPMIIINDGSINKQNLEKVGKNMKWVKKQLRKNNIESYEDVFIGIVYNDDKFFYQLKENNEK</sequence>
<name>A0A0C1UGI0_9CLOT</name>
<keyword evidence="4 7" id="KW-0812">Transmembrane</keyword>
<protein>
    <recommendedName>
        <fullName evidence="8">YetF C-terminal domain-containing protein</fullName>
    </recommendedName>
</protein>
<dbReference type="PANTHER" id="PTHR34582">
    <property type="entry name" value="UPF0702 TRANSMEMBRANE PROTEIN YCAP"/>
    <property type="match status" value="1"/>
</dbReference>
<dbReference type="InterPro" id="IPR023090">
    <property type="entry name" value="UPF0702_alpha/beta_dom_sf"/>
</dbReference>
<evidence type="ECO:0000256" key="1">
    <source>
        <dbReference type="ARBA" id="ARBA00004651"/>
    </source>
</evidence>
<comment type="subcellular location">
    <subcellularLocation>
        <location evidence="1">Cell membrane</location>
        <topology evidence="1">Multi-pass membrane protein</topology>
    </subcellularLocation>
</comment>
<accession>A0A0C1UGI0</accession>
<dbReference type="Pfam" id="PF04239">
    <property type="entry name" value="DUF421"/>
    <property type="match status" value="1"/>
</dbReference>
<dbReference type="RefSeq" id="WP_039633998.1">
    <property type="nucleotide sequence ID" value="NZ_AYSO01000017.1"/>
</dbReference>
<dbReference type="AlphaFoldDB" id="A0A0C1UGI0"/>
<evidence type="ECO:0000256" key="6">
    <source>
        <dbReference type="ARBA" id="ARBA00023136"/>
    </source>
</evidence>
<keyword evidence="10" id="KW-1185">Reference proteome</keyword>
<keyword evidence="6 7" id="KW-0472">Membrane</keyword>
<dbReference type="Gene3D" id="3.30.240.20">
    <property type="entry name" value="bsu07140 like domains"/>
    <property type="match status" value="2"/>
</dbReference>